<dbReference type="AlphaFoldDB" id="A0A3P8C7A9"/>
<accession>A0A3P8C7A9</accession>
<protein>
    <submittedName>
        <fullName evidence="1">Uncharacterized protein</fullName>
    </submittedName>
</protein>
<organism evidence="1 2">
    <name type="scientific">Schistosoma margrebowiei</name>
    <dbReference type="NCBI Taxonomy" id="48269"/>
    <lineage>
        <taxon>Eukaryota</taxon>
        <taxon>Metazoa</taxon>
        <taxon>Spiralia</taxon>
        <taxon>Lophotrochozoa</taxon>
        <taxon>Platyhelminthes</taxon>
        <taxon>Trematoda</taxon>
        <taxon>Digenea</taxon>
        <taxon>Strigeidida</taxon>
        <taxon>Schistosomatoidea</taxon>
        <taxon>Schistosomatidae</taxon>
        <taxon>Schistosoma</taxon>
    </lineage>
</organism>
<name>A0A3P8C7A9_9TREM</name>
<keyword evidence="2" id="KW-1185">Reference proteome</keyword>
<dbReference type="Proteomes" id="UP000277204">
    <property type="component" value="Unassembled WGS sequence"/>
</dbReference>
<reference evidence="1 2" key="1">
    <citation type="submission" date="2018-11" db="EMBL/GenBank/DDBJ databases">
        <authorList>
            <consortium name="Pathogen Informatics"/>
        </authorList>
    </citation>
    <scope>NUCLEOTIDE SEQUENCE [LARGE SCALE GENOMIC DNA]</scope>
    <source>
        <strain evidence="1 2">Zambia</strain>
    </source>
</reference>
<proteinExistence type="predicted"/>
<dbReference type="EMBL" id="UZAI01016841">
    <property type="protein sequence ID" value="VDP16988.1"/>
    <property type="molecule type" value="Genomic_DNA"/>
</dbReference>
<evidence type="ECO:0000313" key="1">
    <source>
        <dbReference type="EMBL" id="VDP16988.1"/>
    </source>
</evidence>
<evidence type="ECO:0000313" key="2">
    <source>
        <dbReference type="Proteomes" id="UP000277204"/>
    </source>
</evidence>
<gene>
    <name evidence="1" type="ORF">SMRZ_LOCUS14902</name>
</gene>
<sequence length="56" mass="6608">MLKQPLLTDINLNWHSEHLLTTIHYPRSQTKRNRGLTGELFVVSELTEFELFVVQL</sequence>